<organism evidence="1 2">
    <name type="scientific">Anthostomella pinea</name>
    <dbReference type="NCBI Taxonomy" id="933095"/>
    <lineage>
        <taxon>Eukaryota</taxon>
        <taxon>Fungi</taxon>
        <taxon>Dikarya</taxon>
        <taxon>Ascomycota</taxon>
        <taxon>Pezizomycotina</taxon>
        <taxon>Sordariomycetes</taxon>
        <taxon>Xylariomycetidae</taxon>
        <taxon>Xylariales</taxon>
        <taxon>Xylariaceae</taxon>
        <taxon>Anthostomella</taxon>
    </lineage>
</organism>
<protein>
    <submittedName>
        <fullName evidence="1">Uu.00g128850.m01.CDS01</fullName>
    </submittedName>
</protein>
<comment type="caution">
    <text evidence="1">The sequence shown here is derived from an EMBL/GenBank/DDBJ whole genome shotgun (WGS) entry which is preliminary data.</text>
</comment>
<proteinExistence type="predicted"/>
<gene>
    <name evidence="1" type="ORF">KHLLAP_LOCUS5959</name>
</gene>
<accession>A0AAI8YI17</accession>
<keyword evidence="2" id="KW-1185">Reference proteome</keyword>
<dbReference type="Proteomes" id="UP001295740">
    <property type="component" value="Unassembled WGS sequence"/>
</dbReference>
<name>A0AAI8YI17_9PEZI</name>
<reference evidence="1" key="1">
    <citation type="submission" date="2023-10" db="EMBL/GenBank/DDBJ databases">
        <authorList>
            <person name="Hackl T."/>
        </authorList>
    </citation>
    <scope>NUCLEOTIDE SEQUENCE</scope>
</reference>
<evidence type="ECO:0000313" key="2">
    <source>
        <dbReference type="Proteomes" id="UP001295740"/>
    </source>
</evidence>
<sequence length="235" mass="26139">MLSAMASQAPRVFPVSKVLAVAAALRKDGASPSLCFGTDEKPIDVGQCQIYAVKFPDGETWAIRIPWPLEYSRGRDGDLPELNLPSCVRHRELVPRVVHETLESSLFAISHGNLAAHKIIDHEYNITGIIGWFFARFCPLQLALRLPRFLAIDPDPPSELLADRQIIISHLSAIDSQPDSLASLMKTVLSAPNVDWQDLVYNSCFSKGLHRWMSERSWFDASGKEVTITSENTAQ</sequence>
<dbReference type="AlphaFoldDB" id="A0AAI8YI17"/>
<dbReference type="EMBL" id="CAUWAG010000007">
    <property type="protein sequence ID" value="CAJ2505491.1"/>
    <property type="molecule type" value="Genomic_DNA"/>
</dbReference>
<evidence type="ECO:0000313" key="1">
    <source>
        <dbReference type="EMBL" id="CAJ2505491.1"/>
    </source>
</evidence>